<dbReference type="InterPro" id="IPR015422">
    <property type="entry name" value="PyrdxlP-dep_Trfase_small"/>
</dbReference>
<keyword evidence="6 9" id="KW-0808">Transferase</keyword>
<evidence type="ECO:0000256" key="1">
    <source>
        <dbReference type="ARBA" id="ARBA00001933"/>
    </source>
</evidence>
<comment type="subunit">
    <text evidence="9">Homodimer.</text>
</comment>
<feature type="binding site" evidence="9">
    <location>
        <position position="72"/>
    </location>
    <ligand>
        <name>pyridoxal 5'-phosphate</name>
        <dbReference type="ChEBI" id="CHEBI:597326"/>
    </ligand>
</feature>
<sequence length="411" mass="46526">MALVNEHFLKLPDQYFFSEVTKKVNSFKVTHPKAHIIDLGSGDVSLPLPQAAVNAMHKAAEEFTSSHSFHGYAPRQGYPFLIEAILKNDYLSRGVSLEPSEIFINDGAKTDIGNIGDILRHDNSIGVTDPIHPCYIESNVMCGRAGCFEEEGLWSNVVYLPCTPENQFMPHIPSQRIDIIYLCYPNDPTGVAMNKTELKKWVNYAIENDALIMYDSTYEAYIQDPDIPHSIYEIKGAKKVAIEFRSFSKTAGFTGVRCGYTVIPKEVTATTLKGERIMLNKLWNRHRSIKFNGASYISQRSAEALYTSEGKKQVKEFVSYYMHNTQLMKDMLSQTSLSFFGGNHAPFFWIKAPGHLNSWQFFETLLYEANIVGTPGIGFGQNGNEYLRLTAFNTTEQCKEAMQRIQQWAKQ</sequence>
<dbReference type="GO" id="GO:0010285">
    <property type="term" value="F:L,L-diaminopimelate aminotransferase activity"/>
    <property type="evidence" value="ECO:0007669"/>
    <property type="project" value="UniProtKB-EC"/>
</dbReference>
<reference evidence="11" key="1">
    <citation type="submission" date="2022-12" db="EMBL/GenBank/DDBJ databases">
        <title>Phocaeicola acetigenes sp. nov., isolated feces from a healthy human.</title>
        <authorList>
            <person name="Do H."/>
            <person name="Ha Y.B."/>
            <person name="Kim J.-S."/>
            <person name="Suh M.K."/>
            <person name="Kim H.S."/>
            <person name="Lee J.-S."/>
        </authorList>
    </citation>
    <scope>NUCLEOTIDE SEQUENCE</scope>
    <source>
        <strain evidence="11">KGMB11183</strain>
    </source>
</reference>
<dbReference type="Proteomes" id="UP001141933">
    <property type="component" value="Unassembled WGS sequence"/>
</dbReference>
<comment type="cofactor">
    <cofactor evidence="1 9">
        <name>pyridoxal 5'-phosphate</name>
        <dbReference type="ChEBI" id="CHEBI:597326"/>
    </cofactor>
</comment>
<gene>
    <name evidence="9" type="primary">dapL</name>
    <name evidence="11" type="ORF">O6P32_02485</name>
</gene>
<feature type="binding site" evidence="9">
    <location>
        <position position="109"/>
    </location>
    <ligand>
        <name>substrate</name>
    </ligand>
</feature>
<dbReference type="Gene3D" id="3.90.1150.10">
    <property type="entry name" value="Aspartate Aminotransferase, domain 1"/>
    <property type="match status" value="1"/>
</dbReference>
<dbReference type="SUPFAM" id="SSF53383">
    <property type="entry name" value="PLP-dependent transferases"/>
    <property type="match status" value="1"/>
</dbReference>
<evidence type="ECO:0000256" key="5">
    <source>
        <dbReference type="ARBA" id="ARBA00022576"/>
    </source>
</evidence>
<feature type="binding site" evidence="9">
    <location>
        <position position="292"/>
    </location>
    <ligand>
        <name>substrate</name>
    </ligand>
</feature>
<dbReference type="EMBL" id="JAPZVM010000001">
    <property type="protein sequence ID" value="MCZ8371573.1"/>
    <property type="molecule type" value="Genomic_DNA"/>
</dbReference>
<comment type="function">
    <text evidence="9">Involved in the synthesis of meso-diaminopimelate (m-DAP or DL-DAP), required for both lysine and peptidoglycan biosynthesis. Catalyzes the direct conversion of tetrahydrodipicolinate to LL-diaminopimelate.</text>
</comment>
<protein>
    <recommendedName>
        <fullName evidence="4 9">LL-diaminopimelate aminotransferase</fullName>
        <shortName evidence="9">DAP-AT</shortName>
        <shortName evidence="9">DAP-aminotransferase</shortName>
        <shortName evidence="9">LL-DAP-aminotransferase</shortName>
        <ecNumber evidence="3 9">2.6.1.83</ecNumber>
    </recommendedName>
</protein>
<dbReference type="NCBIfam" id="TIGR03542">
    <property type="entry name" value="DAPAT_plant"/>
    <property type="match status" value="1"/>
</dbReference>
<dbReference type="RefSeq" id="WP_269876581.1">
    <property type="nucleotide sequence ID" value="NZ_JAPZVM010000001.1"/>
</dbReference>
<evidence type="ECO:0000259" key="10">
    <source>
        <dbReference type="Pfam" id="PF00155"/>
    </source>
</evidence>
<accession>A0ABT4PEX7</accession>
<feature type="binding site" evidence="9">
    <location>
        <position position="257"/>
    </location>
    <ligand>
        <name>pyridoxal 5'-phosphate</name>
        <dbReference type="ChEBI" id="CHEBI:597326"/>
    </ligand>
</feature>
<evidence type="ECO:0000256" key="3">
    <source>
        <dbReference type="ARBA" id="ARBA00013138"/>
    </source>
</evidence>
<evidence type="ECO:0000256" key="2">
    <source>
        <dbReference type="ARBA" id="ARBA00004982"/>
    </source>
</evidence>
<dbReference type="InterPro" id="IPR019942">
    <property type="entry name" value="DapL/ALD1"/>
</dbReference>
<dbReference type="InterPro" id="IPR004839">
    <property type="entry name" value="Aminotransferase_I/II_large"/>
</dbReference>
<feature type="binding site" evidence="9">
    <location>
        <begin position="246"/>
        <end position="248"/>
    </location>
    <ligand>
        <name>pyridoxal 5'-phosphate</name>
        <dbReference type="ChEBI" id="CHEBI:597326"/>
    </ligand>
</feature>
<feature type="binding site" evidence="9">
    <location>
        <position position="42"/>
    </location>
    <ligand>
        <name>substrate</name>
    </ligand>
</feature>
<feature type="binding site" evidence="9">
    <location>
        <position position="388"/>
    </location>
    <ligand>
        <name>substrate</name>
    </ligand>
</feature>
<dbReference type="PANTHER" id="PTHR43144">
    <property type="entry name" value="AMINOTRANSFERASE"/>
    <property type="match status" value="1"/>
</dbReference>
<evidence type="ECO:0000256" key="7">
    <source>
        <dbReference type="ARBA" id="ARBA00022898"/>
    </source>
</evidence>
<organism evidence="11 12">
    <name type="scientific">Phocaeicola acetigenes</name>
    <dbReference type="NCBI Taxonomy" id="3016083"/>
    <lineage>
        <taxon>Bacteria</taxon>
        <taxon>Pseudomonadati</taxon>
        <taxon>Bacteroidota</taxon>
        <taxon>Bacteroidia</taxon>
        <taxon>Bacteroidales</taxon>
        <taxon>Bacteroidaceae</taxon>
        <taxon>Phocaeicola</taxon>
    </lineage>
</organism>
<keyword evidence="7 9" id="KW-0663">Pyridoxal phosphate</keyword>
<dbReference type="InterPro" id="IPR015421">
    <property type="entry name" value="PyrdxlP-dep_Trfase_major"/>
</dbReference>
<keyword evidence="5 9" id="KW-0032">Aminotransferase</keyword>
<dbReference type="CDD" id="cd00609">
    <property type="entry name" value="AAT_like"/>
    <property type="match status" value="1"/>
</dbReference>
<feature type="binding site" evidence="9">
    <location>
        <position position="292"/>
    </location>
    <ligand>
        <name>pyridoxal 5'-phosphate</name>
        <dbReference type="ChEBI" id="CHEBI:597326"/>
    </ligand>
</feature>
<name>A0ABT4PEX7_9BACT</name>
<feature type="binding site" evidence="9">
    <location>
        <position position="218"/>
    </location>
    <ligand>
        <name>pyridoxal 5'-phosphate</name>
        <dbReference type="ChEBI" id="CHEBI:597326"/>
    </ligand>
</feature>
<feature type="domain" description="Aminotransferase class I/classII large" evidence="10">
    <location>
        <begin position="35"/>
        <end position="405"/>
    </location>
</feature>
<comment type="caution">
    <text evidence="9">Lacks conserved residue(s) required for the propagation of feature annotation.</text>
</comment>
<feature type="modified residue" description="N6-(pyridoxal phosphate)lysine" evidence="9">
    <location>
        <position position="249"/>
    </location>
</feature>
<feature type="binding site" evidence="9">
    <location>
        <begin position="108"/>
        <end position="109"/>
    </location>
    <ligand>
        <name>pyridoxal 5'-phosphate</name>
        <dbReference type="ChEBI" id="CHEBI:597326"/>
    </ligand>
</feature>
<evidence type="ECO:0000313" key="12">
    <source>
        <dbReference type="Proteomes" id="UP001141933"/>
    </source>
</evidence>
<evidence type="ECO:0000313" key="11">
    <source>
        <dbReference type="EMBL" id="MCZ8371573.1"/>
    </source>
</evidence>
<feature type="binding site" evidence="9">
    <location>
        <position position="15"/>
    </location>
    <ligand>
        <name>substrate</name>
    </ligand>
</feature>
<proteinExistence type="inferred from homology"/>
<evidence type="ECO:0000256" key="4">
    <source>
        <dbReference type="ARBA" id="ARBA00018052"/>
    </source>
</evidence>
<dbReference type="Pfam" id="PF00155">
    <property type="entry name" value="Aminotran_1_2"/>
    <property type="match status" value="1"/>
</dbReference>
<dbReference type="Gene3D" id="3.40.640.10">
    <property type="entry name" value="Type I PLP-dependent aspartate aminotransferase-like (Major domain)"/>
    <property type="match status" value="1"/>
</dbReference>
<evidence type="ECO:0000256" key="6">
    <source>
        <dbReference type="ARBA" id="ARBA00022679"/>
    </source>
</evidence>
<comment type="catalytic activity">
    <reaction evidence="8 9">
        <text>(2S,6S)-2,6-diaminopimelate + 2-oxoglutarate = (S)-2,3,4,5-tetrahydrodipicolinate + L-glutamate + H2O + H(+)</text>
        <dbReference type="Rhea" id="RHEA:23988"/>
        <dbReference type="ChEBI" id="CHEBI:15377"/>
        <dbReference type="ChEBI" id="CHEBI:15378"/>
        <dbReference type="ChEBI" id="CHEBI:16810"/>
        <dbReference type="ChEBI" id="CHEBI:16845"/>
        <dbReference type="ChEBI" id="CHEBI:29985"/>
        <dbReference type="ChEBI" id="CHEBI:57609"/>
        <dbReference type="EC" id="2.6.1.83"/>
    </reaction>
</comment>
<keyword evidence="12" id="KW-1185">Reference proteome</keyword>
<comment type="similarity">
    <text evidence="9">Belongs to the class-I pyridoxal-phosphate-dependent aminotransferase family. LL-diaminopimelate aminotransferase subfamily.</text>
</comment>
<comment type="caution">
    <text evidence="11">The sequence shown here is derived from an EMBL/GenBank/DDBJ whole genome shotgun (WGS) entry which is preliminary data.</text>
</comment>
<dbReference type="HAMAP" id="MF_01642">
    <property type="entry name" value="DapL_aminotrans_1"/>
    <property type="match status" value="1"/>
</dbReference>
<dbReference type="InterPro" id="IPR015424">
    <property type="entry name" value="PyrdxlP-dep_Trfase"/>
</dbReference>
<comment type="pathway">
    <text evidence="2 9">Amino-acid biosynthesis; L-lysine biosynthesis via DAP pathway; LL-2,6-diaminopimelate from (S)-tetrahydrodipicolinate (aminotransferase route): step 1/1.</text>
</comment>
<evidence type="ECO:0000256" key="9">
    <source>
        <dbReference type="HAMAP-Rule" id="MF_01642"/>
    </source>
</evidence>
<dbReference type="EC" id="2.6.1.83" evidence="3 9"/>
<evidence type="ECO:0000256" key="8">
    <source>
        <dbReference type="ARBA" id="ARBA00051934"/>
    </source>
</evidence>